<geneLocation type="plastid" evidence="2"/>
<dbReference type="AlphaFoldDB" id="A0A291F2X9"/>
<dbReference type="EMBL" id="MF770623">
    <property type="protein sequence ID" value="ATG26500.1"/>
    <property type="molecule type" value="Genomic_DNA"/>
</dbReference>
<keyword evidence="1" id="KW-0175">Coiled coil</keyword>
<protein>
    <submittedName>
        <fullName evidence="2">Uncharacterized protein</fullName>
    </submittedName>
</protein>
<keyword evidence="2" id="KW-0934">Plastid</keyword>
<organism evidence="2">
    <name type="scientific">Cyphia belfastica</name>
    <dbReference type="NCBI Taxonomy" id="2041114"/>
    <lineage>
        <taxon>Eukaryota</taxon>
        <taxon>Viridiplantae</taxon>
        <taxon>Streptophyta</taxon>
        <taxon>Embryophyta</taxon>
        <taxon>Tracheophyta</taxon>
        <taxon>Spermatophyta</taxon>
        <taxon>Magnoliopsida</taxon>
        <taxon>eudicotyledons</taxon>
        <taxon>Gunneridae</taxon>
        <taxon>Pentapetalae</taxon>
        <taxon>asterids</taxon>
        <taxon>campanulids</taxon>
        <taxon>Asterales</taxon>
        <taxon>Campanulaceae</taxon>
        <taxon>Cyphia</taxon>
    </lineage>
</organism>
<dbReference type="GeneID" id="34728988"/>
<accession>A0A291F2X9</accession>
<name>A0A291F2X9_9ASTR</name>
<feature type="coiled-coil region" evidence="1">
    <location>
        <begin position="143"/>
        <end position="170"/>
    </location>
</feature>
<sequence>MACKKNPETNDWIFLQKVLLKYFFAYFKQCVEGEQVVGEEFGEFHDREYNLEKNWIFSNRFFIKLVFPFIKQFMEEEIDDFCTWVQWVWEERELLQDYQVLKMEERAVSLLSKKLDDGFAQVIENIRTTKKKKQVIRLRKSFAKQIKKILVTIEKKIHRIEKKIHQKETQLMKGPLYLETLCYYNFIFFELNMDPMNLFSEEDNRLFFFVFHIINVYIDRQLDNLN</sequence>
<gene>
    <name evidence="2" type="primary">ORF226</name>
    <name evidence="2" type="ORF">Cyp_bel1Pt0248</name>
</gene>
<reference evidence="2" key="2">
    <citation type="submission" date="2017-08" db="EMBL/GenBank/DDBJ databases">
        <authorList>
            <person name="Knox E.B."/>
        </authorList>
    </citation>
    <scope>NUCLEOTIDE SEQUENCE</scope>
</reference>
<evidence type="ECO:0000313" key="2">
    <source>
        <dbReference type="EMBL" id="ATG26500.1"/>
    </source>
</evidence>
<reference evidence="2" key="1">
    <citation type="journal article" date="2014" name="Proc. Natl. Acad. Sci. U.S.A.">
        <title>The dynamic history of plastid genomes in the Campanulaceae sensu lato is unique among angiosperms.</title>
        <authorList>
            <person name="Knox E.B."/>
        </authorList>
    </citation>
    <scope>NUCLEOTIDE SEQUENCE</scope>
</reference>
<dbReference type="RefSeq" id="YP_009436323.1">
    <property type="nucleotide sequence ID" value="NC_036088.1"/>
</dbReference>
<evidence type="ECO:0000256" key="1">
    <source>
        <dbReference type="SAM" id="Coils"/>
    </source>
</evidence>
<proteinExistence type="predicted"/>